<name>A0A919MJ34_9ACTN</name>
<proteinExistence type="predicted"/>
<dbReference type="AlphaFoldDB" id="A0A919MJ34"/>
<dbReference type="GO" id="GO:0006629">
    <property type="term" value="P:lipid metabolic process"/>
    <property type="evidence" value="ECO:0007669"/>
    <property type="project" value="InterPro"/>
</dbReference>
<dbReference type="CDD" id="cd08561">
    <property type="entry name" value="GDPD_cytoplasmic_ScUgpQ2_like"/>
    <property type="match status" value="1"/>
</dbReference>
<reference evidence="2" key="1">
    <citation type="submission" date="2021-01" db="EMBL/GenBank/DDBJ databases">
        <title>Whole genome shotgun sequence of Actinoplanes nipponensis NBRC 14063.</title>
        <authorList>
            <person name="Komaki H."/>
            <person name="Tamura T."/>
        </authorList>
    </citation>
    <scope>NUCLEOTIDE SEQUENCE</scope>
    <source>
        <strain evidence="2">NBRC 14063</strain>
    </source>
</reference>
<evidence type="ECO:0000259" key="1">
    <source>
        <dbReference type="PROSITE" id="PS51704"/>
    </source>
</evidence>
<comment type="caution">
    <text evidence="2">The sequence shown here is derived from an EMBL/GenBank/DDBJ whole genome shotgun (WGS) entry which is preliminary data.</text>
</comment>
<protein>
    <submittedName>
        <fullName evidence="2">Glycerophosphoryl diester phosphodiesterase</fullName>
    </submittedName>
</protein>
<keyword evidence="3" id="KW-1185">Reference proteome</keyword>
<evidence type="ECO:0000313" key="2">
    <source>
        <dbReference type="EMBL" id="GIE51394.1"/>
    </source>
</evidence>
<dbReference type="Pfam" id="PF03009">
    <property type="entry name" value="GDPD"/>
    <property type="match status" value="1"/>
</dbReference>
<accession>A0A919MJ34</accession>
<gene>
    <name evidence="2" type="ORF">Ani05nite_49280</name>
</gene>
<dbReference type="Gene3D" id="3.20.20.190">
    <property type="entry name" value="Phosphatidylinositol (PI) phosphodiesterase"/>
    <property type="match status" value="1"/>
</dbReference>
<dbReference type="PROSITE" id="PS50007">
    <property type="entry name" value="PIPLC_X_DOMAIN"/>
    <property type="match status" value="1"/>
</dbReference>
<dbReference type="PANTHER" id="PTHR43805:SF1">
    <property type="entry name" value="GP-PDE DOMAIN-CONTAINING PROTEIN"/>
    <property type="match status" value="1"/>
</dbReference>
<dbReference type="Proteomes" id="UP000647172">
    <property type="component" value="Unassembled WGS sequence"/>
</dbReference>
<dbReference type="InterPro" id="IPR017946">
    <property type="entry name" value="PLC-like_Pdiesterase_TIM-brl"/>
</dbReference>
<evidence type="ECO:0000313" key="3">
    <source>
        <dbReference type="Proteomes" id="UP000647172"/>
    </source>
</evidence>
<dbReference type="EMBL" id="BOMQ01000059">
    <property type="protein sequence ID" value="GIE51394.1"/>
    <property type="molecule type" value="Genomic_DNA"/>
</dbReference>
<dbReference type="PANTHER" id="PTHR43805">
    <property type="entry name" value="GLYCEROPHOSPHORYL DIESTER PHOSPHODIESTERASE"/>
    <property type="match status" value="1"/>
</dbReference>
<dbReference type="InterPro" id="IPR030395">
    <property type="entry name" value="GP_PDE_dom"/>
</dbReference>
<dbReference type="PROSITE" id="PS51704">
    <property type="entry name" value="GP_PDE"/>
    <property type="match status" value="1"/>
</dbReference>
<dbReference type="SUPFAM" id="SSF51695">
    <property type="entry name" value="PLC-like phosphodiesterases"/>
    <property type="match status" value="1"/>
</dbReference>
<feature type="domain" description="GP-PDE" evidence="1">
    <location>
        <begin position="11"/>
        <end position="245"/>
    </location>
</feature>
<dbReference type="GO" id="GO:0008081">
    <property type="term" value="F:phosphoric diester hydrolase activity"/>
    <property type="evidence" value="ECO:0007669"/>
    <property type="project" value="InterPro"/>
</dbReference>
<sequence length="253" mass="26885">MPLTFLDSPVPLAFAHRGGAADGDENTAEAFGRAVALGYRYVETDVHATADGVPVVFHDASLDRLTGAAGRVADLRWADLATLRIGGAGAVPRLDDVLAAWPGVRFNIDVKADPAVAPTVDAVRAAAATDRVLLASFSDARLARLRALAGPRVATSLGRGEVARLRVSSLLGTPLRLPPSAVAAQVPTRHGPLPIVDRRFLARAHRLGLQVHVWTIDDPREMNRLLDLGVDGLMTDRPEVLRDVYAARGAWPG</sequence>
<dbReference type="RefSeq" id="WP_203771895.1">
    <property type="nucleotide sequence ID" value="NZ_BAAAYJ010000051.1"/>
</dbReference>
<organism evidence="2 3">
    <name type="scientific">Actinoplanes nipponensis</name>
    <dbReference type="NCBI Taxonomy" id="135950"/>
    <lineage>
        <taxon>Bacteria</taxon>
        <taxon>Bacillati</taxon>
        <taxon>Actinomycetota</taxon>
        <taxon>Actinomycetes</taxon>
        <taxon>Micromonosporales</taxon>
        <taxon>Micromonosporaceae</taxon>
        <taxon>Actinoplanes</taxon>
    </lineage>
</organism>